<dbReference type="RefSeq" id="XP_014629230.1">
    <property type="nucleotide sequence ID" value="XM_014773744.2"/>
</dbReference>
<dbReference type="Proteomes" id="UP000008827">
    <property type="component" value="Chromosome 1"/>
</dbReference>
<organism evidence="3">
    <name type="scientific">Glycine max</name>
    <name type="common">Soybean</name>
    <name type="synonym">Glycine hispida</name>
    <dbReference type="NCBI Taxonomy" id="3847"/>
    <lineage>
        <taxon>Eukaryota</taxon>
        <taxon>Viridiplantae</taxon>
        <taxon>Streptophyta</taxon>
        <taxon>Embryophyta</taxon>
        <taxon>Tracheophyta</taxon>
        <taxon>Spermatophyta</taxon>
        <taxon>Magnoliopsida</taxon>
        <taxon>eudicotyledons</taxon>
        <taxon>Gunneridae</taxon>
        <taxon>Pentapetalae</taxon>
        <taxon>rosids</taxon>
        <taxon>fabids</taxon>
        <taxon>Fabales</taxon>
        <taxon>Fabaceae</taxon>
        <taxon>Papilionoideae</taxon>
        <taxon>50 kb inversion clade</taxon>
        <taxon>NPAAA clade</taxon>
        <taxon>indigoferoid/millettioid clade</taxon>
        <taxon>Phaseoleae</taxon>
        <taxon>Glycine</taxon>
        <taxon>Glycine subgen. Soja</taxon>
    </lineage>
</organism>
<dbReference type="GeneID" id="100807478"/>
<keyword evidence="1" id="KW-0175">Coiled coil</keyword>
<feature type="coiled-coil region" evidence="1">
    <location>
        <begin position="363"/>
        <end position="432"/>
    </location>
</feature>
<dbReference type="SUPFAM" id="SSF46565">
    <property type="entry name" value="Chaperone J-domain"/>
    <property type="match status" value="1"/>
</dbReference>
<dbReference type="InterPro" id="IPR001623">
    <property type="entry name" value="DnaJ_domain"/>
</dbReference>
<keyword evidence="5" id="KW-1185">Reference proteome</keyword>
<dbReference type="PANTHER" id="PTHR36335:SF1">
    <property type="entry name" value="CHAPERONE DNAJ-DOMAIN SUPERFAMILY PROTEIN"/>
    <property type="match status" value="1"/>
</dbReference>
<evidence type="ECO:0000313" key="5">
    <source>
        <dbReference type="Proteomes" id="UP000008827"/>
    </source>
</evidence>
<name>A0A0R0LE68_SOYBN</name>
<evidence type="ECO:0008006" key="6">
    <source>
        <dbReference type="Google" id="ProtNLM"/>
    </source>
</evidence>
<reference evidence="3 4" key="1">
    <citation type="journal article" date="2010" name="Nature">
        <title>Genome sequence of the palaeopolyploid soybean.</title>
        <authorList>
            <person name="Schmutz J."/>
            <person name="Cannon S.B."/>
            <person name="Schlueter J."/>
            <person name="Ma J."/>
            <person name="Mitros T."/>
            <person name="Nelson W."/>
            <person name="Hyten D.L."/>
            <person name="Song Q."/>
            <person name="Thelen J.J."/>
            <person name="Cheng J."/>
            <person name="Xu D."/>
            <person name="Hellsten U."/>
            <person name="May G.D."/>
            <person name="Yu Y."/>
            <person name="Sakurai T."/>
            <person name="Umezawa T."/>
            <person name="Bhattacharyya M.K."/>
            <person name="Sandhu D."/>
            <person name="Valliyodan B."/>
            <person name="Lindquist E."/>
            <person name="Peto M."/>
            <person name="Grant D."/>
            <person name="Shu S."/>
            <person name="Goodstein D."/>
            <person name="Barry K."/>
            <person name="Futrell-Griggs M."/>
            <person name="Abernathy B."/>
            <person name="Du J."/>
            <person name="Tian Z."/>
            <person name="Zhu L."/>
            <person name="Gill N."/>
            <person name="Joshi T."/>
            <person name="Libault M."/>
            <person name="Sethuraman A."/>
            <person name="Zhang X.-C."/>
            <person name="Shinozaki K."/>
            <person name="Nguyen H.T."/>
            <person name="Wing R.A."/>
            <person name="Cregan P."/>
            <person name="Specht J."/>
            <person name="Grimwood J."/>
            <person name="Rokhsar D."/>
            <person name="Stacey G."/>
            <person name="Shoemaker R.C."/>
            <person name="Jackson S.A."/>
        </authorList>
    </citation>
    <scope>NUCLEOTIDE SEQUENCE [LARGE SCALE GENOMIC DNA]</scope>
    <source>
        <strain evidence="4">cv. Williams 82</strain>
        <tissue evidence="3">Callus</tissue>
    </source>
</reference>
<feature type="compositionally biased region" description="Acidic residues" evidence="2">
    <location>
        <begin position="74"/>
        <end position="87"/>
    </location>
</feature>
<reference evidence="3" key="3">
    <citation type="submission" date="2018-07" db="EMBL/GenBank/DDBJ databases">
        <title>WGS assembly of Glycine max.</title>
        <authorList>
            <person name="Schmutz J."/>
            <person name="Cannon S."/>
            <person name="Schlueter J."/>
            <person name="Ma J."/>
            <person name="Mitros T."/>
            <person name="Nelson W."/>
            <person name="Hyten D."/>
            <person name="Song Q."/>
            <person name="Thelen J."/>
            <person name="Cheng J."/>
            <person name="Xu D."/>
            <person name="Hellsten U."/>
            <person name="May G."/>
            <person name="Yu Y."/>
            <person name="Sakurai T."/>
            <person name="Umezawa T."/>
            <person name="Bhattacharyya M."/>
            <person name="Sandhu D."/>
            <person name="Valliyodan B."/>
            <person name="Lindquist E."/>
            <person name="Peto M."/>
            <person name="Grant D."/>
            <person name="Shu S."/>
            <person name="Goodstein D."/>
            <person name="Barry K."/>
            <person name="Futrell-Griggs M."/>
            <person name="Abernathy B."/>
            <person name="Du J."/>
            <person name="Tian Z."/>
            <person name="Zhu L."/>
            <person name="Gill N."/>
            <person name="Joshi T."/>
            <person name="Libault M."/>
            <person name="Sethuraman A."/>
            <person name="Zhang X."/>
            <person name="Shinozaki K."/>
            <person name="Nguyen H."/>
            <person name="Wing R."/>
            <person name="Cregan P."/>
            <person name="Specht J."/>
            <person name="Grimwood J."/>
            <person name="Rokhsar D."/>
            <person name="Stacey G."/>
            <person name="Shoemaker R."/>
            <person name="Jackson S."/>
        </authorList>
    </citation>
    <scope>NUCLEOTIDE SEQUENCE</scope>
    <source>
        <tissue evidence="3">Callus</tissue>
    </source>
</reference>
<evidence type="ECO:0000256" key="2">
    <source>
        <dbReference type="SAM" id="MobiDB-lite"/>
    </source>
</evidence>
<dbReference type="OrthoDB" id="498970at2759"/>
<protein>
    <recommendedName>
        <fullName evidence="6">J domain-containing protein</fullName>
    </recommendedName>
</protein>
<feature type="region of interest" description="Disordered" evidence="2">
    <location>
        <begin position="71"/>
        <end position="125"/>
    </location>
</feature>
<evidence type="ECO:0000313" key="4">
    <source>
        <dbReference type="EnsemblPlants" id="KRH75131"/>
    </source>
</evidence>
<feature type="compositionally biased region" description="Polar residues" evidence="2">
    <location>
        <begin position="103"/>
        <end position="112"/>
    </location>
</feature>
<dbReference type="CDD" id="cd06257">
    <property type="entry name" value="DnaJ"/>
    <property type="match status" value="1"/>
</dbReference>
<accession>A0A0R0LE68</accession>
<dbReference type="EMBL" id="CM000834">
    <property type="protein sequence ID" value="KRH75131.1"/>
    <property type="molecule type" value="Genomic_DNA"/>
</dbReference>
<dbReference type="SMR" id="A0A0R0LE68"/>
<dbReference type="ExpressionAtlas" id="A0A0R0LE68">
    <property type="expression patterns" value="baseline and differential"/>
</dbReference>
<dbReference type="AlphaFoldDB" id="A0A0R0LE68"/>
<evidence type="ECO:0000256" key="1">
    <source>
        <dbReference type="SAM" id="Coils"/>
    </source>
</evidence>
<sequence>MMGKHVSREHFQPRACSGKKENLKHTVFIDVDDQVDDVDVDVTIIDYEEFMSKLHGSSAPSTDRVCTPQSVISIDDDDSDDESDDAEIPGVVAGGVGELDSDACSSERSSPDPSGMRNSVHVDVDDDSGVCEKVTESDKLKSRKASSANGIGGCRHGIDWGDSESSESDCSDCELMDREQWEKISLKRKRSAFNDQPCYDEHGSSSGLHCNNNVYVDVDEENMTEENAGGPAYSGPTHGEYVKENQSSFSVREEMKSLHQSSDIEHGRSTRSKDFSTYTQYNNNYNFCRAVTGVSRSQEACERQFSNTGSTLKSNLFDLNSECASDDEGQVNCDGLASSDQDCGLIASNDQDCGLTASNEKDIINEREKLKETDEYKQAMEEEWASRQRQLQIQAEEAQRLRKRRKAEKRLLDMQRRQKERIEEVRETQKKDEEVMNLKEQLRVEIQKGLNQLEMRCHDMPSLLRGLGIQVGGSFIPLPNEVHAAYKRALLKFHPDRASKTDVRAQVEAEEKFKLISRWKEKFAMTSCH</sequence>
<dbReference type="EnsemblPlants" id="KRH75131">
    <property type="protein sequence ID" value="KRH75131"/>
    <property type="gene ID" value="GLYMA_01G064400"/>
</dbReference>
<gene>
    <name evidence="4" type="primary">LOC100807478</name>
    <name evidence="3" type="ORF">GLYMA_01G064400</name>
</gene>
<dbReference type="Gramene" id="KRH75131">
    <property type="protein sequence ID" value="KRH75131"/>
    <property type="gene ID" value="GLYMA_01G064400"/>
</dbReference>
<dbReference type="Gene3D" id="1.10.287.110">
    <property type="entry name" value="DnaJ domain"/>
    <property type="match status" value="1"/>
</dbReference>
<dbReference type="InterPro" id="IPR036869">
    <property type="entry name" value="J_dom_sf"/>
</dbReference>
<evidence type="ECO:0000313" key="3">
    <source>
        <dbReference type="EMBL" id="KRH75131.1"/>
    </source>
</evidence>
<reference evidence="4" key="2">
    <citation type="submission" date="2018-02" db="UniProtKB">
        <authorList>
            <consortium name="EnsemblPlants"/>
        </authorList>
    </citation>
    <scope>IDENTIFICATION</scope>
    <source>
        <strain evidence="4">Williams 82</strain>
    </source>
</reference>
<proteinExistence type="predicted"/>
<dbReference type="PANTHER" id="PTHR36335">
    <property type="entry name" value="CHAPERONE DNAJ-DOMAIN SUPERFAMILY PROTEIN"/>
    <property type="match status" value="1"/>
</dbReference>